<evidence type="ECO:0000256" key="1">
    <source>
        <dbReference type="SAM" id="MobiDB-lite"/>
    </source>
</evidence>
<organism evidence="2 3">
    <name type="scientific">Lachnellula subtilissima</name>
    <dbReference type="NCBI Taxonomy" id="602034"/>
    <lineage>
        <taxon>Eukaryota</taxon>
        <taxon>Fungi</taxon>
        <taxon>Dikarya</taxon>
        <taxon>Ascomycota</taxon>
        <taxon>Pezizomycotina</taxon>
        <taxon>Leotiomycetes</taxon>
        <taxon>Helotiales</taxon>
        <taxon>Lachnaceae</taxon>
        <taxon>Lachnellula</taxon>
    </lineage>
</organism>
<feature type="region of interest" description="Disordered" evidence="1">
    <location>
        <begin position="179"/>
        <end position="203"/>
    </location>
</feature>
<dbReference type="Proteomes" id="UP000462212">
    <property type="component" value="Unassembled WGS sequence"/>
</dbReference>
<gene>
    <name evidence="2" type="ORF">LSUB1_G007114</name>
</gene>
<keyword evidence="3" id="KW-1185">Reference proteome</keyword>
<dbReference type="EMBL" id="QGMJ01000658">
    <property type="protein sequence ID" value="TVY34343.1"/>
    <property type="molecule type" value="Genomic_DNA"/>
</dbReference>
<evidence type="ECO:0000313" key="2">
    <source>
        <dbReference type="EMBL" id="TVY34343.1"/>
    </source>
</evidence>
<feature type="non-terminal residue" evidence="2">
    <location>
        <position position="203"/>
    </location>
</feature>
<reference evidence="2 3" key="1">
    <citation type="submission" date="2018-05" db="EMBL/GenBank/DDBJ databases">
        <title>Genome sequencing and assembly of the regulated plant pathogen Lachnellula willkommii and related sister species for the development of diagnostic species identification markers.</title>
        <authorList>
            <person name="Giroux E."/>
            <person name="Bilodeau G."/>
        </authorList>
    </citation>
    <scope>NUCLEOTIDE SEQUENCE [LARGE SCALE GENOMIC DNA]</scope>
    <source>
        <strain evidence="2 3">CBS 197.66</strain>
    </source>
</reference>
<feature type="compositionally biased region" description="Basic and acidic residues" evidence="1">
    <location>
        <begin position="192"/>
        <end position="203"/>
    </location>
</feature>
<comment type="caution">
    <text evidence="2">The sequence shown here is derived from an EMBL/GenBank/DDBJ whole genome shotgun (WGS) entry which is preliminary data.</text>
</comment>
<dbReference type="OrthoDB" id="5391496at2759"/>
<sequence length="203" mass="22099">MPPAPLALSPALPSELLTYILSQSPQPTTLIICQPRSVFLSSLRDSITAQEDAPDNENGNRNGSESPTEHHPLLVPTLRQIATARHVKVVFIPTVSHLRAYLAVFSKEERDHDYGQSDEKKKNTPLPLLVVYGLVEMHRDTSEWSAQGLGNSVAGLVEAGWRGGWGVVVVERKVDEGTGSDLENDLEMGDGEGGRRGDAARKI</sequence>
<evidence type="ECO:0000313" key="3">
    <source>
        <dbReference type="Proteomes" id="UP000462212"/>
    </source>
</evidence>
<dbReference type="AlphaFoldDB" id="A0A8H8RHJ1"/>
<accession>A0A8H8RHJ1</accession>
<feature type="region of interest" description="Disordered" evidence="1">
    <location>
        <begin position="49"/>
        <end position="72"/>
    </location>
</feature>
<feature type="compositionally biased region" description="Polar residues" evidence="1">
    <location>
        <begin position="57"/>
        <end position="66"/>
    </location>
</feature>
<name>A0A8H8RHJ1_9HELO</name>
<proteinExistence type="predicted"/>
<protein>
    <submittedName>
        <fullName evidence="2">Uncharacterized protein</fullName>
    </submittedName>
</protein>